<evidence type="ECO:0008006" key="3">
    <source>
        <dbReference type="Google" id="ProtNLM"/>
    </source>
</evidence>
<keyword evidence="2" id="KW-1185">Reference proteome</keyword>
<dbReference type="Proteomes" id="UP000030437">
    <property type="component" value="Unassembled WGS sequence"/>
</dbReference>
<dbReference type="RefSeq" id="WP_036154015.1">
    <property type="nucleotide sequence ID" value="NZ_AVCX01000007.1"/>
</dbReference>
<dbReference type="STRING" id="1220589.CD32_09945"/>
<dbReference type="NCBIfam" id="NF006168">
    <property type="entry name" value="PRK08309.1"/>
    <property type="match status" value="1"/>
</dbReference>
<proteinExistence type="predicted"/>
<reference evidence="1 2" key="1">
    <citation type="submission" date="2014-02" db="EMBL/GenBank/DDBJ databases">
        <title>Draft genome sequence of Lysinibacillus odysseyi NBRC 100172.</title>
        <authorList>
            <person name="Zhang F."/>
            <person name="Wang G."/>
            <person name="Zhang L."/>
        </authorList>
    </citation>
    <scope>NUCLEOTIDE SEQUENCE [LARGE SCALE GENOMIC DNA]</scope>
    <source>
        <strain evidence="1 2">NBRC 100172</strain>
    </source>
</reference>
<accession>A0A0A3IPW8</accession>
<dbReference type="AlphaFoldDB" id="A0A0A3IPW8"/>
<gene>
    <name evidence="1" type="ORF">CD32_09945</name>
</gene>
<comment type="caution">
    <text evidence="1">The sequence shown here is derived from an EMBL/GenBank/DDBJ whole genome shotgun (WGS) entry which is preliminary data.</text>
</comment>
<sequence length="180" mass="20353">MSHALIIGGSGMLKGTSIWLASRYDYVTVIGRSKKKMDSLINQCNNIKPLYLDYHDTNNLKVEIEEQIRKLGHIDLIVAWIHSTAPTALFTIINTVSKQHNNWSLVHILGSSSNLETIKKNISVPENCSYSQVQLGFIRENNQARWLTNTEISFGVIKAISQKEANYIVGTIEPWEQRPS</sequence>
<name>A0A0A3IPW8_9BACI</name>
<protein>
    <recommendedName>
        <fullName evidence="3">Short-chain dehydrogenase</fullName>
    </recommendedName>
</protein>
<evidence type="ECO:0000313" key="1">
    <source>
        <dbReference type="EMBL" id="KGR85525.1"/>
    </source>
</evidence>
<organism evidence="1 2">
    <name type="scientific">Lysinibacillus odysseyi 34hs-1 = NBRC 100172</name>
    <dbReference type="NCBI Taxonomy" id="1220589"/>
    <lineage>
        <taxon>Bacteria</taxon>
        <taxon>Bacillati</taxon>
        <taxon>Bacillota</taxon>
        <taxon>Bacilli</taxon>
        <taxon>Bacillales</taxon>
        <taxon>Bacillaceae</taxon>
        <taxon>Lysinibacillus</taxon>
    </lineage>
</organism>
<dbReference type="eggNOG" id="COG0702">
    <property type="taxonomic scope" value="Bacteria"/>
</dbReference>
<evidence type="ECO:0000313" key="2">
    <source>
        <dbReference type="Proteomes" id="UP000030437"/>
    </source>
</evidence>
<dbReference type="InterPro" id="IPR036291">
    <property type="entry name" value="NAD(P)-bd_dom_sf"/>
</dbReference>
<dbReference type="SUPFAM" id="SSF51735">
    <property type="entry name" value="NAD(P)-binding Rossmann-fold domains"/>
    <property type="match status" value="1"/>
</dbReference>
<dbReference type="OrthoDB" id="7922774at2"/>
<dbReference type="EMBL" id="JPVP01000054">
    <property type="protein sequence ID" value="KGR85525.1"/>
    <property type="molecule type" value="Genomic_DNA"/>
</dbReference>